<proteinExistence type="predicted"/>
<reference evidence="1 2" key="1">
    <citation type="submission" date="2024-09" db="EMBL/GenBank/DDBJ databases">
        <authorList>
            <person name="Sun Q."/>
            <person name="Mori K."/>
        </authorList>
    </citation>
    <scope>NUCLEOTIDE SEQUENCE [LARGE SCALE GENOMIC DNA]</scope>
    <source>
        <strain evidence="1 2">JCM 4362</strain>
    </source>
</reference>
<comment type="caution">
    <text evidence="1">The sequence shown here is derived from an EMBL/GenBank/DDBJ whole genome shotgun (WGS) entry which is preliminary data.</text>
</comment>
<accession>A0ABV5PE16</accession>
<dbReference type="EMBL" id="JBHMCR010000008">
    <property type="protein sequence ID" value="MFB9521451.1"/>
    <property type="molecule type" value="Genomic_DNA"/>
</dbReference>
<protein>
    <submittedName>
        <fullName evidence="1">Asp23/Gls24 family envelope stress response protein</fullName>
    </submittedName>
</protein>
<evidence type="ECO:0000313" key="2">
    <source>
        <dbReference type="Proteomes" id="UP001589718"/>
    </source>
</evidence>
<name>A0ABV5PE16_STRCM</name>
<dbReference type="Proteomes" id="UP001589718">
    <property type="component" value="Unassembled WGS sequence"/>
</dbReference>
<gene>
    <name evidence="1" type="ORF">ACFFTU_16025</name>
</gene>
<dbReference type="RefSeq" id="WP_345227303.1">
    <property type="nucleotide sequence ID" value="NZ_BAAAXE010000014.1"/>
</dbReference>
<sequence>MTDDVGATGNAAPRETGERLARAVAGAAAEVAGVAFLRPRLSDLLRGSAAAARLRRGPAADRGPAGVRVRRDPDTARWLVDVQFTVRRGHRAVDVARAVRAAAERAAGGLPVEITVTVAGIG</sequence>
<evidence type="ECO:0000313" key="1">
    <source>
        <dbReference type="EMBL" id="MFB9521451.1"/>
    </source>
</evidence>
<organism evidence="1 2">
    <name type="scientific">Streptomyces cremeus</name>
    <dbReference type="NCBI Taxonomy" id="66881"/>
    <lineage>
        <taxon>Bacteria</taxon>
        <taxon>Bacillati</taxon>
        <taxon>Actinomycetota</taxon>
        <taxon>Actinomycetes</taxon>
        <taxon>Kitasatosporales</taxon>
        <taxon>Streptomycetaceae</taxon>
        <taxon>Streptomyces</taxon>
    </lineage>
</organism>
<keyword evidence="2" id="KW-1185">Reference proteome</keyword>